<evidence type="ECO:0000256" key="1">
    <source>
        <dbReference type="ARBA" id="ARBA00004613"/>
    </source>
</evidence>
<dbReference type="EnsemblMetazoa" id="ADIR002706-RA">
    <property type="protein sequence ID" value="ADIR002706-PA"/>
    <property type="gene ID" value="ADIR002706"/>
</dbReference>
<dbReference type="AlphaFoldDB" id="A0A182N4Z1"/>
<evidence type="ECO:0000256" key="3">
    <source>
        <dbReference type="ARBA" id="ARBA00022525"/>
    </source>
</evidence>
<protein>
    <recommendedName>
        <fullName evidence="6">Lipase domain-containing protein</fullName>
    </recommendedName>
</protein>
<dbReference type="GO" id="GO:0017171">
    <property type="term" value="F:serine hydrolase activity"/>
    <property type="evidence" value="ECO:0007669"/>
    <property type="project" value="TreeGrafter"/>
</dbReference>
<dbReference type="Proteomes" id="UP000075884">
    <property type="component" value="Unassembled WGS sequence"/>
</dbReference>
<dbReference type="PANTHER" id="PTHR11610:SF169">
    <property type="entry name" value="GH15759P-RELATED"/>
    <property type="match status" value="1"/>
</dbReference>
<evidence type="ECO:0000256" key="4">
    <source>
        <dbReference type="RuleBase" id="RU004262"/>
    </source>
</evidence>
<reference evidence="8" key="1">
    <citation type="submission" date="2013-03" db="EMBL/GenBank/DDBJ databases">
        <title>The Genome Sequence of Anopheles dirus WRAIR2.</title>
        <authorList>
            <consortium name="The Broad Institute Genomics Platform"/>
            <person name="Neafsey D.E."/>
            <person name="Walton C."/>
            <person name="Walker B."/>
            <person name="Young S.K."/>
            <person name="Zeng Q."/>
            <person name="Gargeya S."/>
            <person name="Fitzgerald M."/>
            <person name="Haas B."/>
            <person name="Abouelleil A."/>
            <person name="Allen A.W."/>
            <person name="Alvarado L."/>
            <person name="Arachchi H.M."/>
            <person name="Berlin A.M."/>
            <person name="Chapman S.B."/>
            <person name="Gainer-Dewar J."/>
            <person name="Goldberg J."/>
            <person name="Griggs A."/>
            <person name="Gujja S."/>
            <person name="Hansen M."/>
            <person name="Howarth C."/>
            <person name="Imamovic A."/>
            <person name="Ireland A."/>
            <person name="Larimer J."/>
            <person name="McCowan C."/>
            <person name="Murphy C."/>
            <person name="Pearson M."/>
            <person name="Poon T.W."/>
            <person name="Priest M."/>
            <person name="Roberts A."/>
            <person name="Saif S."/>
            <person name="Shea T."/>
            <person name="Sisk P."/>
            <person name="Sykes S."/>
            <person name="Wortman J."/>
            <person name="Nusbaum C."/>
            <person name="Birren B."/>
        </authorList>
    </citation>
    <scope>NUCLEOTIDE SEQUENCE [LARGE SCALE GENOMIC DNA]</scope>
    <source>
        <strain evidence="8">WRAIR2</strain>
    </source>
</reference>
<proteinExistence type="inferred from homology"/>
<sequence>MSRVVNFLVALFCCAAISGASGDELMDIISAFAEGPLANLLDSYIDPPPRKTGFETLVPQQNVRLYCTKTSEPLFQEVFFGDVDVTKKINFTLPLTIAIHGWRDNSQLTLYNNLTTRYLKFVKNTNYCLLDWRAYAEFGYQITARRSAPLVAQQLFAFLQAISLLYYPLEKVSLIGFSMGGQIAGLTGKFLPGRLGTIYALDPAGPLFSTPFDIGPTRRIDGTDAKYVQVIYTSRYTVGFGPIVGTQNFLSNKGYHPQPPCASQGGGLTDLANAMRCSHQYAVKLFVDALDPANEIFGQKCVKVLGQLVCWSSIYPKDRLGVWAKRISGNFYLN</sequence>
<dbReference type="PRINTS" id="PR00821">
    <property type="entry name" value="TAGLIPASE"/>
</dbReference>
<keyword evidence="5" id="KW-0732">Signal</keyword>
<dbReference type="Gene3D" id="3.40.50.1820">
    <property type="entry name" value="alpha/beta hydrolase"/>
    <property type="match status" value="1"/>
</dbReference>
<accession>A0A182N4Z1</accession>
<keyword evidence="8" id="KW-1185">Reference proteome</keyword>
<evidence type="ECO:0000256" key="2">
    <source>
        <dbReference type="ARBA" id="ARBA00010701"/>
    </source>
</evidence>
<dbReference type="STRING" id="7168.A0A182N4Z1"/>
<comment type="similarity">
    <text evidence="2 4">Belongs to the AB hydrolase superfamily. Lipase family.</text>
</comment>
<dbReference type="InterPro" id="IPR013818">
    <property type="entry name" value="Lipase"/>
</dbReference>
<evidence type="ECO:0000259" key="6">
    <source>
        <dbReference type="Pfam" id="PF00151"/>
    </source>
</evidence>
<reference evidence="7" key="2">
    <citation type="submission" date="2020-05" db="UniProtKB">
        <authorList>
            <consortium name="EnsemblMetazoa"/>
        </authorList>
    </citation>
    <scope>IDENTIFICATION</scope>
    <source>
        <strain evidence="7">WRAIR2</strain>
    </source>
</reference>
<dbReference type="Pfam" id="PF00151">
    <property type="entry name" value="Lipase"/>
    <property type="match status" value="1"/>
</dbReference>
<feature type="chain" id="PRO_5008129421" description="Lipase domain-containing protein" evidence="5">
    <location>
        <begin position="23"/>
        <end position="334"/>
    </location>
</feature>
<evidence type="ECO:0000313" key="7">
    <source>
        <dbReference type="EnsemblMetazoa" id="ADIR002706-PA"/>
    </source>
</evidence>
<dbReference type="VEuPathDB" id="VectorBase:ADIR002706"/>
<feature type="domain" description="Lipase" evidence="6">
    <location>
        <begin position="63"/>
        <end position="301"/>
    </location>
</feature>
<organism evidence="7 8">
    <name type="scientific">Anopheles dirus</name>
    <dbReference type="NCBI Taxonomy" id="7168"/>
    <lineage>
        <taxon>Eukaryota</taxon>
        <taxon>Metazoa</taxon>
        <taxon>Ecdysozoa</taxon>
        <taxon>Arthropoda</taxon>
        <taxon>Hexapoda</taxon>
        <taxon>Insecta</taxon>
        <taxon>Pterygota</taxon>
        <taxon>Neoptera</taxon>
        <taxon>Endopterygota</taxon>
        <taxon>Diptera</taxon>
        <taxon>Nematocera</taxon>
        <taxon>Culicoidea</taxon>
        <taxon>Culicidae</taxon>
        <taxon>Anophelinae</taxon>
        <taxon>Anopheles</taxon>
    </lineage>
</organism>
<name>A0A182N4Z1_9DIPT</name>
<dbReference type="InterPro" id="IPR029058">
    <property type="entry name" value="AB_hydrolase_fold"/>
</dbReference>
<dbReference type="GO" id="GO:0016042">
    <property type="term" value="P:lipid catabolic process"/>
    <property type="evidence" value="ECO:0007669"/>
    <property type="project" value="TreeGrafter"/>
</dbReference>
<dbReference type="PANTHER" id="PTHR11610">
    <property type="entry name" value="LIPASE"/>
    <property type="match status" value="1"/>
</dbReference>
<comment type="subcellular location">
    <subcellularLocation>
        <location evidence="1">Secreted</location>
    </subcellularLocation>
</comment>
<dbReference type="GO" id="GO:0016298">
    <property type="term" value="F:lipase activity"/>
    <property type="evidence" value="ECO:0007669"/>
    <property type="project" value="InterPro"/>
</dbReference>
<keyword evidence="3" id="KW-0964">Secreted</keyword>
<dbReference type="GO" id="GO:0005615">
    <property type="term" value="C:extracellular space"/>
    <property type="evidence" value="ECO:0007669"/>
    <property type="project" value="TreeGrafter"/>
</dbReference>
<evidence type="ECO:0000313" key="8">
    <source>
        <dbReference type="Proteomes" id="UP000075884"/>
    </source>
</evidence>
<dbReference type="SUPFAM" id="SSF53474">
    <property type="entry name" value="alpha/beta-Hydrolases"/>
    <property type="match status" value="1"/>
</dbReference>
<dbReference type="InterPro" id="IPR000734">
    <property type="entry name" value="TAG_lipase"/>
</dbReference>
<feature type="signal peptide" evidence="5">
    <location>
        <begin position="1"/>
        <end position="22"/>
    </location>
</feature>
<evidence type="ECO:0000256" key="5">
    <source>
        <dbReference type="SAM" id="SignalP"/>
    </source>
</evidence>